<reference evidence="3" key="1">
    <citation type="submission" date="2022-09" db="EMBL/GenBank/DDBJ databases">
        <title>Complete Genomes of Fervidibacillus albus and Fervidibacillus halotolerans isolated from tidal flat sediments.</title>
        <authorList>
            <person name="Kwon K.K."/>
            <person name="Yang S.-H."/>
            <person name="Park M.J."/>
            <person name="Oh H.-M."/>
        </authorList>
    </citation>
    <scope>NUCLEOTIDE SEQUENCE</scope>
    <source>
        <strain evidence="3">MEBiC13594</strain>
    </source>
</reference>
<feature type="domain" description="YvlB/LiaX N-terminal" evidence="2">
    <location>
        <begin position="3"/>
        <end position="33"/>
    </location>
</feature>
<gene>
    <name evidence="3" type="ORF">OE105_10275</name>
</gene>
<dbReference type="InterPro" id="IPR053959">
    <property type="entry name" value="YvlB/LiaX_N"/>
</dbReference>
<proteinExistence type="predicted"/>
<sequence length="357" mass="40800">MEERRKQILERVKNGELSVEEAMKLLENLDEGQQKEKCTTMETEFLKKEQFTETEENKFKTATNKLANIFEQAVSKVKEMDLDFYHSVEVSHVFQQNYSQFTNIYIDIPNGDVTVSVWDHTDVRIECQGKVYREDNPEKGKEKFLKEIEFVQSDEILFFKSKDKFMKVNAKIYIPEKMYRKINVKLINGPITCEQLQAEKLDCNTANGKVRLASCSGRKGDLETVNGQVTIIDGDFGELDVETVNGKVNIDGKFKKLDVETIGGTIMTSVKNSDMETARIRSTTGSVYVKLPTEIGIYGELKSHLGNLQVDFPDILVKQLRKDFVSKLFVFEKVSDASEMLKLYAEAKTGSIFIQPL</sequence>
<keyword evidence="4" id="KW-1185">Reference proteome</keyword>
<dbReference type="InterPro" id="IPR025164">
    <property type="entry name" value="Toastrack_DUF4097"/>
</dbReference>
<dbReference type="AlphaFoldDB" id="A0A9E8LY92"/>
<dbReference type="InterPro" id="IPR016599">
    <property type="entry name" value="UCP012569"/>
</dbReference>
<dbReference type="Gene3D" id="2.160.20.120">
    <property type="match status" value="1"/>
</dbReference>
<name>A0A9E8LY92_9BACI</name>
<dbReference type="PANTHER" id="PTHR34094">
    <property type="match status" value="1"/>
</dbReference>
<dbReference type="PANTHER" id="PTHR34094:SF1">
    <property type="entry name" value="PROTEIN FAM185A"/>
    <property type="match status" value="1"/>
</dbReference>
<dbReference type="RefSeq" id="WP_275420091.1">
    <property type="nucleotide sequence ID" value="NZ_CP106877.1"/>
</dbReference>
<accession>A0A9E8LY92</accession>
<evidence type="ECO:0000313" key="4">
    <source>
        <dbReference type="Proteomes" id="UP001164726"/>
    </source>
</evidence>
<evidence type="ECO:0000259" key="1">
    <source>
        <dbReference type="Pfam" id="PF13349"/>
    </source>
</evidence>
<dbReference type="Proteomes" id="UP001164726">
    <property type="component" value="Chromosome"/>
</dbReference>
<dbReference type="EMBL" id="CP106877">
    <property type="protein sequence ID" value="WAA11963.1"/>
    <property type="molecule type" value="Genomic_DNA"/>
</dbReference>
<protein>
    <submittedName>
        <fullName evidence="3">DUF4097 family beta strand repeat-containing protein</fullName>
    </submittedName>
</protein>
<dbReference type="KEGG" id="fhl:OE105_10275"/>
<feature type="domain" description="DUF4097" evidence="1">
    <location>
        <begin position="103"/>
        <end position="312"/>
    </location>
</feature>
<organism evidence="3 4">
    <name type="scientific">Fervidibacillus halotolerans</name>
    <dbReference type="NCBI Taxonomy" id="2980027"/>
    <lineage>
        <taxon>Bacteria</taxon>
        <taxon>Bacillati</taxon>
        <taxon>Bacillota</taxon>
        <taxon>Bacilli</taxon>
        <taxon>Bacillales</taxon>
        <taxon>Bacillaceae</taxon>
        <taxon>Fervidibacillus</taxon>
    </lineage>
</organism>
<dbReference type="Pfam" id="PF22746">
    <property type="entry name" value="SHOCT-like_DUF2089-C"/>
    <property type="match status" value="1"/>
</dbReference>
<dbReference type="Pfam" id="PF13349">
    <property type="entry name" value="DUF4097"/>
    <property type="match status" value="1"/>
</dbReference>
<evidence type="ECO:0000259" key="2">
    <source>
        <dbReference type="Pfam" id="PF22746"/>
    </source>
</evidence>
<evidence type="ECO:0000313" key="3">
    <source>
        <dbReference type="EMBL" id="WAA11963.1"/>
    </source>
</evidence>
<dbReference type="PIRSF" id="PIRSF012569">
    <property type="entry name" value="UCP012569"/>
    <property type="match status" value="1"/>
</dbReference>